<name>A0ABD1FJL1_SALDI</name>
<dbReference type="InterPro" id="IPR035979">
    <property type="entry name" value="RBD_domain_sf"/>
</dbReference>
<dbReference type="PROSITE" id="PS50102">
    <property type="entry name" value="RRM"/>
    <property type="match status" value="2"/>
</dbReference>
<feature type="domain" description="RRM" evidence="4">
    <location>
        <begin position="227"/>
        <end position="309"/>
    </location>
</feature>
<dbReference type="EMBL" id="JBEAFC010000015">
    <property type="protein sequence ID" value="KAL1531114.1"/>
    <property type="molecule type" value="Genomic_DNA"/>
</dbReference>
<feature type="compositionally biased region" description="Basic and acidic residues" evidence="3">
    <location>
        <begin position="13"/>
        <end position="28"/>
    </location>
</feature>
<dbReference type="InterPro" id="IPR050886">
    <property type="entry name" value="RNA-binding_reg"/>
</dbReference>
<organism evidence="5 6">
    <name type="scientific">Salvia divinorum</name>
    <name type="common">Maria pastora</name>
    <name type="synonym">Diviner's sage</name>
    <dbReference type="NCBI Taxonomy" id="28513"/>
    <lineage>
        <taxon>Eukaryota</taxon>
        <taxon>Viridiplantae</taxon>
        <taxon>Streptophyta</taxon>
        <taxon>Embryophyta</taxon>
        <taxon>Tracheophyta</taxon>
        <taxon>Spermatophyta</taxon>
        <taxon>Magnoliopsida</taxon>
        <taxon>eudicotyledons</taxon>
        <taxon>Gunneridae</taxon>
        <taxon>Pentapetalae</taxon>
        <taxon>asterids</taxon>
        <taxon>lamiids</taxon>
        <taxon>Lamiales</taxon>
        <taxon>Lamiaceae</taxon>
        <taxon>Nepetoideae</taxon>
        <taxon>Mentheae</taxon>
        <taxon>Salviinae</taxon>
        <taxon>Salvia</taxon>
        <taxon>Salvia subgen. Calosphace</taxon>
    </lineage>
</organism>
<dbReference type="PANTHER" id="PTHR48024">
    <property type="entry name" value="GEO13361P1-RELATED"/>
    <property type="match status" value="1"/>
</dbReference>
<sequence>MAKKRKTPSSLHMNEKKQSVVREEAEVIEKEDEVEESSNEEESGESSSPEEELESESEDGEEEEEEPSSAEEEEEEEEEEEGGGEDAASKQHALRELLEPFGKSQIIDLLKEAAVKDPKLIPKIVHKADSDPTHRKIFVFGLGWDATAEQLIQAFKSFGEIEESKLITDKNTGRAKGYAFVMFKTRAAAKKALKVPQKRIGNRIVSCQLAAIGASAGTVVAEGGNNRKMYVANVAPHVSFEKLKAFFLRFGEIEEGPLGVDPVTKKFKGFAVITYKSTEGYKKAMEEPIKVVENCQLHCKKFVENFANNSSGQTSNSSVNPASTDVNYGNLGMNTGMLGANLNTAGFLFAQNPGIGLAGNALLATGYDQAGLAASIFGASMGGMSGNYGINSIIPTVTGRYGAQEAYNGLGMYQNSQTGLSSIGTMGTATTTTAVTKVPTSDGSASTTFPSYFSR</sequence>
<evidence type="ECO:0000313" key="5">
    <source>
        <dbReference type="EMBL" id="KAL1531114.1"/>
    </source>
</evidence>
<accession>A0ABD1FJL1</accession>
<keyword evidence="6" id="KW-1185">Reference proteome</keyword>
<evidence type="ECO:0000256" key="2">
    <source>
        <dbReference type="PROSITE-ProRule" id="PRU00176"/>
    </source>
</evidence>
<comment type="caution">
    <text evidence="5">The sequence shown here is derived from an EMBL/GenBank/DDBJ whole genome shotgun (WGS) entry which is preliminary data.</text>
</comment>
<dbReference type="InterPro" id="IPR000504">
    <property type="entry name" value="RRM_dom"/>
</dbReference>
<dbReference type="Gene3D" id="3.30.70.330">
    <property type="match status" value="2"/>
</dbReference>
<gene>
    <name evidence="5" type="ORF">AAHA92_33830</name>
</gene>
<dbReference type="Pfam" id="PF00076">
    <property type="entry name" value="RRM_1"/>
    <property type="match status" value="2"/>
</dbReference>
<dbReference type="SUPFAM" id="SSF54928">
    <property type="entry name" value="RNA-binding domain, RBD"/>
    <property type="match status" value="2"/>
</dbReference>
<dbReference type="PANTHER" id="PTHR48024:SF9">
    <property type="entry name" value="UBP1-ASSOCIATED PROTEINS 1A-RELATED"/>
    <property type="match status" value="1"/>
</dbReference>
<feature type="domain" description="RRM" evidence="4">
    <location>
        <begin position="135"/>
        <end position="212"/>
    </location>
</feature>
<evidence type="ECO:0000256" key="3">
    <source>
        <dbReference type="SAM" id="MobiDB-lite"/>
    </source>
</evidence>
<feature type="compositionally biased region" description="Acidic residues" evidence="3">
    <location>
        <begin position="29"/>
        <end position="84"/>
    </location>
</feature>
<protein>
    <submittedName>
        <fullName evidence="5">UBP1-associated protein 2B-like</fullName>
    </submittedName>
</protein>
<proteinExistence type="predicted"/>
<dbReference type="Proteomes" id="UP001567538">
    <property type="component" value="Unassembled WGS sequence"/>
</dbReference>
<evidence type="ECO:0000256" key="1">
    <source>
        <dbReference type="ARBA" id="ARBA00022884"/>
    </source>
</evidence>
<dbReference type="InterPro" id="IPR012677">
    <property type="entry name" value="Nucleotide-bd_a/b_plait_sf"/>
</dbReference>
<feature type="region of interest" description="Disordered" evidence="3">
    <location>
        <begin position="1"/>
        <end position="90"/>
    </location>
</feature>
<dbReference type="SMART" id="SM00360">
    <property type="entry name" value="RRM"/>
    <property type="match status" value="2"/>
</dbReference>
<evidence type="ECO:0000259" key="4">
    <source>
        <dbReference type="PROSITE" id="PS50102"/>
    </source>
</evidence>
<evidence type="ECO:0000313" key="6">
    <source>
        <dbReference type="Proteomes" id="UP001567538"/>
    </source>
</evidence>
<dbReference type="GO" id="GO:0003723">
    <property type="term" value="F:RNA binding"/>
    <property type="evidence" value="ECO:0007669"/>
    <property type="project" value="UniProtKB-UniRule"/>
</dbReference>
<keyword evidence="1 2" id="KW-0694">RNA-binding</keyword>
<reference evidence="5 6" key="1">
    <citation type="submission" date="2024-06" db="EMBL/GenBank/DDBJ databases">
        <title>A chromosome level genome sequence of Diviner's sage (Salvia divinorum).</title>
        <authorList>
            <person name="Ford S.A."/>
            <person name="Ro D.-K."/>
            <person name="Ness R.W."/>
            <person name="Phillips M.A."/>
        </authorList>
    </citation>
    <scope>NUCLEOTIDE SEQUENCE [LARGE SCALE GENOMIC DNA]</scope>
    <source>
        <strain evidence="5">SAF-2024a</strain>
        <tissue evidence="5">Leaf</tissue>
    </source>
</reference>
<dbReference type="AlphaFoldDB" id="A0ABD1FJL1"/>